<feature type="transmembrane region" description="Helical" evidence="1">
    <location>
        <begin position="87"/>
        <end position="112"/>
    </location>
</feature>
<keyword evidence="1" id="KW-0472">Membrane</keyword>
<name>A0A167Z3R3_9HYPO</name>
<keyword evidence="3" id="KW-1185">Reference proteome</keyword>
<evidence type="ECO:0000313" key="2">
    <source>
        <dbReference type="EMBL" id="KZZ92125.1"/>
    </source>
</evidence>
<keyword evidence="1" id="KW-0812">Transmembrane</keyword>
<dbReference type="Proteomes" id="UP000078544">
    <property type="component" value="Unassembled WGS sequence"/>
</dbReference>
<keyword evidence="1" id="KW-1133">Transmembrane helix</keyword>
<proteinExistence type="predicted"/>
<gene>
    <name evidence="2" type="ORF">AAL_06335</name>
</gene>
<sequence>MAKSTPQPYVLRTTPQSLAKAKFGLRIVSVAFCAALIGIGVKLLPLWGATVFTLTPACSTMLWDIGLIITSLLWYGRDVRPGARVGIDLFIWLAFGAMAILMAFMWGIWGYAMGDLQYNMFLFTLVKVSVFVASVQV</sequence>
<feature type="transmembrane region" description="Helical" evidence="1">
    <location>
        <begin position="118"/>
        <end position="135"/>
    </location>
</feature>
<reference evidence="2 3" key="1">
    <citation type="journal article" date="2016" name="Genome Biol. Evol.">
        <title>Divergent and convergent evolution of fungal pathogenicity.</title>
        <authorList>
            <person name="Shang Y."/>
            <person name="Xiao G."/>
            <person name="Zheng P."/>
            <person name="Cen K."/>
            <person name="Zhan S."/>
            <person name="Wang C."/>
        </authorList>
    </citation>
    <scope>NUCLEOTIDE SEQUENCE [LARGE SCALE GENOMIC DNA]</scope>
    <source>
        <strain evidence="2 3">RCEF 2490</strain>
    </source>
</reference>
<dbReference type="EMBL" id="AZGY01000016">
    <property type="protein sequence ID" value="KZZ92125.1"/>
    <property type="molecule type" value="Genomic_DNA"/>
</dbReference>
<evidence type="ECO:0000313" key="3">
    <source>
        <dbReference type="Proteomes" id="UP000078544"/>
    </source>
</evidence>
<accession>A0A167Z3R3</accession>
<dbReference type="AlphaFoldDB" id="A0A167Z3R3"/>
<comment type="caution">
    <text evidence="2">The sequence shown here is derived from an EMBL/GenBank/DDBJ whole genome shotgun (WGS) entry which is preliminary data.</text>
</comment>
<feature type="transmembrane region" description="Helical" evidence="1">
    <location>
        <begin position="23"/>
        <end position="41"/>
    </location>
</feature>
<dbReference type="STRING" id="1081109.A0A167Z3R3"/>
<evidence type="ECO:0000256" key="1">
    <source>
        <dbReference type="SAM" id="Phobius"/>
    </source>
</evidence>
<protein>
    <submittedName>
        <fullName evidence="2">Uncharacterized protein</fullName>
    </submittedName>
</protein>
<feature type="transmembrane region" description="Helical" evidence="1">
    <location>
        <begin position="47"/>
        <end position="75"/>
    </location>
</feature>
<dbReference type="OrthoDB" id="5279542at2759"/>
<organism evidence="2 3">
    <name type="scientific">Moelleriella libera RCEF 2490</name>
    <dbReference type="NCBI Taxonomy" id="1081109"/>
    <lineage>
        <taxon>Eukaryota</taxon>
        <taxon>Fungi</taxon>
        <taxon>Dikarya</taxon>
        <taxon>Ascomycota</taxon>
        <taxon>Pezizomycotina</taxon>
        <taxon>Sordariomycetes</taxon>
        <taxon>Hypocreomycetidae</taxon>
        <taxon>Hypocreales</taxon>
        <taxon>Clavicipitaceae</taxon>
        <taxon>Moelleriella</taxon>
    </lineage>
</organism>